<feature type="transmembrane region" description="Helical" evidence="5">
    <location>
        <begin position="247"/>
        <end position="270"/>
    </location>
</feature>
<keyword evidence="8" id="KW-1185">Reference proteome</keyword>
<evidence type="ECO:0000256" key="3">
    <source>
        <dbReference type="ARBA" id="ARBA00022989"/>
    </source>
</evidence>
<feature type="transmembrane region" description="Helical" evidence="5">
    <location>
        <begin position="61"/>
        <end position="79"/>
    </location>
</feature>
<feature type="transmembrane region" description="Helical" evidence="5">
    <location>
        <begin position="218"/>
        <end position="235"/>
    </location>
</feature>
<dbReference type="PANTHER" id="PTHR23501:SF156">
    <property type="entry name" value="TRANSPORTER, PUTATIVE-RELATED"/>
    <property type="match status" value="1"/>
</dbReference>
<feature type="transmembrane region" description="Helical" evidence="5">
    <location>
        <begin position="381"/>
        <end position="405"/>
    </location>
</feature>
<dbReference type="InterPro" id="IPR011701">
    <property type="entry name" value="MFS"/>
</dbReference>
<feature type="transmembrane region" description="Helical" evidence="5">
    <location>
        <begin position="464"/>
        <end position="483"/>
    </location>
</feature>
<keyword evidence="3 5" id="KW-1133">Transmembrane helix</keyword>
<evidence type="ECO:0000256" key="1">
    <source>
        <dbReference type="ARBA" id="ARBA00004141"/>
    </source>
</evidence>
<dbReference type="Proteomes" id="UP001147746">
    <property type="component" value="Unassembled WGS sequence"/>
</dbReference>
<feature type="domain" description="Major facilitator superfamily (MFS) profile" evidence="6">
    <location>
        <begin position="1"/>
        <end position="491"/>
    </location>
</feature>
<dbReference type="PANTHER" id="PTHR23501">
    <property type="entry name" value="MAJOR FACILITATOR SUPERFAMILY"/>
    <property type="match status" value="1"/>
</dbReference>
<dbReference type="Pfam" id="PF07690">
    <property type="entry name" value="MFS_1"/>
    <property type="match status" value="1"/>
</dbReference>
<dbReference type="AlphaFoldDB" id="A0A9W9TZF7"/>
<comment type="caution">
    <text evidence="7">The sequence shown here is derived from an EMBL/GenBank/DDBJ whole genome shotgun (WGS) entry which is preliminary data.</text>
</comment>
<evidence type="ECO:0000256" key="5">
    <source>
        <dbReference type="SAM" id="Phobius"/>
    </source>
</evidence>
<protein>
    <recommendedName>
        <fullName evidence="6">Major facilitator superfamily (MFS) profile domain-containing protein</fullName>
    </recommendedName>
</protein>
<reference evidence="7" key="1">
    <citation type="submission" date="2022-12" db="EMBL/GenBank/DDBJ databases">
        <authorList>
            <person name="Petersen C."/>
        </authorList>
    </citation>
    <scope>NUCLEOTIDE SEQUENCE</scope>
    <source>
        <strain evidence="7">IBT 21472</strain>
    </source>
</reference>
<accession>A0A9W9TZF7</accession>
<sequence length="502" mass="54798">MVFIVSLDTTTLAVATPVITRDLGGTTIESFWASICFMLAVSVTQPLYISTSDVLGRKIPLYTAYLFFAVGSIIFGAAPNMSTLIIGRTIQGLGGSGLDVLNEIITADMTTMKERPMYLGILGIPMAAGCILGPIVGSLFTQFVSWRWIGWINLPLIGFSFFLSHFFLKLRPLEGSFISKSRSLDLLGMSLFLVGCTAFVMPLSWAGALYAWGSWRTLLPLIIGVILLIVFVIYERKPEWPVIPYRLFNSATTISTFLGGFLHGLILYTLNTYLPLFYQATFFETPLHATITLIPMSILNLFFSCVSPISVAYLRKYLWNIRVGWVALTLGAGLLLLINPDSSVAFRTGMPIVVSLGIGILFTVLVLPAQASLASVDDMGLAVGLVVFFRLLGGLIGLAIGATVFSSVFAKSMKEVSALPSSLVALENSQNAIGFIPQLKDLKSSVPPETLNKVIEVYNHSFQSIWIVLTVFAGIGLVSSLFTKEISMEKEELGRQRFEPSE</sequence>
<evidence type="ECO:0000256" key="4">
    <source>
        <dbReference type="ARBA" id="ARBA00023136"/>
    </source>
</evidence>
<keyword evidence="2 5" id="KW-0812">Transmembrane</keyword>
<dbReference type="InterPro" id="IPR036259">
    <property type="entry name" value="MFS_trans_sf"/>
</dbReference>
<evidence type="ECO:0000313" key="8">
    <source>
        <dbReference type="Proteomes" id="UP001147746"/>
    </source>
</evidence>
<feature type="transmembrane region" description="Helical" evidence="5">
    <location>
        <begin position="290"/>
        <end position="314"/>
    </location>
</feature>
<proteinExistence type="predicted"/>
<dbReference type="EMBL" id="JAPZBO010000010">
    <property type="protein sequence ID" value="KAJ5299766.1"/>
    <property type="molecule type" value="Genomic_DNA"/>
</dbReference>
<keyword evidence="4 5" id="KW-0472">Membrane</keyword>
<dbReference type="GO" id="GO:0005886">
    <property type="term" value="C:plasma membrane"/>
    <property type="evidence" value="ECO:0007669"/>
    <property type="project" value="TreeGrafter"/>
</dbReference>
<dbReference type="Gene3D" id="1.20.1250.20">
    <property type="entry name" value="MFS general substrate transporter like domains"/>
    <property type="match status" value="2"/>
</dbReference>
<feature type="transmembrane region" description="Helical" evidence="5">
    <location>
        <begin position="31"/>
        <end position="49"/>
    </location>
</feature>
<evidence type="ECO:0000256" key="2">
    <source>
        <dbReference type="ARBA" id="ARBA00022692"/>
    </source>
</evidence>
<gene>
    <name evidence="7" type="ORF">N7476_011323</name>
</gene>
<dbReference type="InterPro" id="IPR020846">
    <property type="entry name" value="MFS_dom"/>
</dbReference>
<feature type="transmembrane region" description="Helical" evidence="5">
    <location>
        <begin position="148"/>
        <end position="168"/>
    </location>
</feature>
<name>A0A9W9TZF7_9EURO</name>
<feature type="transmembrane region" description="Helical" evidence="5">
    <location>
        <begin position="189"/>
        <end position="212"/>
    </location>
</feature>
<feature type="transmembrane region" description="Helical" evidence="5">
    <location>
        <begin position="321"/>
        <end position="338"/>
    </location>
</feature>
<dbReference type="PROSITE" id="PS50850">
    <property type="entry name" value="MFS"/>
    <property type="match status" value="1"/>
</dbReference>
<evidence type="ECO:0000259" key="6">
    <source>
        <dbReference type="PROSITE" id="PS50850"/>
    </source>
</evidence>
<organism evidence="7 8">
    <name type="scientific">Penicillium atrosanguineum</name>
    <dbReference type="NCBI Taxonomy" id="1132637"/>
    <lineage>
        <taxon>Eukaryota</taxon>
        <taxon>Fungi</taxon>
        <taxon>Dikarya</taxon>
        <taxon>Ascomycota</taxon>
        <taxon>Pezizomycotina</taxon>
        <taxon>Eurotiomycetes</taxon>
        <taxon>Eurotiomycetidae</taxon>
        <taxon>Eurotiales</taxon>
        <taxon>Aspergillaceae</taxon>
        <taxon>Penicillium</taxon>
    </lineage>
</organism>
<evidence type="ECO:0000313" key="7">
    <source>
        <dbReference type="EMBL" id="KAJ5299766.1"/>
    </source>
</evidence>
<feature type="transmembrane region" description="Helical" evidence="5">
    <location>
        <begin position="350"/>
        <end position="369"/>
    </location>
</feature>
<dbReference type="GO" id="GO:0022857">
    <property type="term" value="F:transmembrane transporter activity"/>
    <property type="evidence" value="ECO:0007669"/>
    <property type="project" value="InterPro"/>
</dbReference>
<reference evidence="7" key="2">
    <citation type="journal article" date="2023" name="IMA Fungus">
        <title>Comparative genomic study of the Penicillium genus elucidates a diverse pangenome and 15 lateral gene transfer events.</title>
        <authorList>
            <person name="Petersen C."/>
            <person name="Sorensen T."/>
            <person name="Nielsen M.R."/>
            <person name="Sondergaard T.E."/>
            <person name="Sorensen J.L."/>
            <person name="Fitzpatrick D.A."/>
            <person name="Frisvad J.C."/>
            <person name="Nielsen K.L."/>
        </authorList>
    </citation>
    <scope>NUCLEOTIDE SEQUENCE</scope>
    <source>
        <strain evidence="7">IBT 21472</strain>
    </source>
</reference>
<dbReference type="SUPFAM" id="SSF103473">
    <property type="entry name" value="MFS general substrate transporter"/>
    <property type="match status" value="1"/>
</dbReference>
<comment type="subcellular location">
    <subcellularLocation>
        <location evidence="1">Membrane</location>
        <topology evidence="1">Multi-pass membrane protein</topology>
    </subcellularLocation>
</comment>
<feature type="transmembrane region" description="Helical" evidence="5">
    <location>
        <begin position="117"/>
        <end position="136"/>
    </location>
</feature>